<comment type="similarity">
    <text evidence="2">Belongs to the LppX/LprAFG lipoprotein family.</text>
</comment>
<dbReference type="InterPro" id="IPR029046">
    <property type="entry name" value="LolA/LolB/LppX"/>
</dbReference>
<keyword evidence="6" id="KW-1185">Reference proteome</keyword>
<comment type="subcellular location">
    <subcellularLocation>
        <location evidence="1">Cell envelope</location>
    </subcellularLocation>
</comment>
<evidence type="ECO:0000256" key="3">
    <source>
        <dbReference type="ARBA" id="ARBA00022475"/>
    </source>
</evidence>
<evidence type="ECO:0008006" key="7">
    <source>
        <dbReference type="Google" id="ProtNLM"/>
    </source>
</evidence>
<dbReference type="SUPFAM" id="SSF89392">
    <property type="entry name" value="Prokaryotic lipoproteins and lipoprotein localization factors"/>
    <property type="match status" value="1"/>
</dbReference>
<evidence type="ECO:0000256" key="4">
    <source>
        <dbReference type="SAM" id="SignalP"/>
    </source>
</evidence>
<reference evidence="5 6" key="1">
    <citation type="submission" date="2016-10" db="EMBL/GenBank/DDBJ databases">
        <authorList>
            <person name="de Groot N.N."/>
        </authorList>
    </citation>
    <scope>NUCLEOTIDE SEQUENCE [LARGE SCALE GENOMIC DNA]</scope>
    <source>
        <strain evidence="5 6">CPCC 202699</strain>
    </source>
</reference>
<evidence type="ECO:0000256" key="1">
    <source>
        <dbReference type="ARBA" id="ARBA00004196"/>
    </source>
</evidence>
<organism evidence="5 6">
    <name type="scientific">Amycolatopsis xylanica</name>
    <dbReference type="NCBI Taxonomy" id="589385"/>
    <lineage>
        <taxon>Bacteria</taxon>
        <taxon>Bacillati</taxon>
        <taxon>Actinomycetota</taxon>
        <taxon>Actinomycetes</taxon>
        <taxon>Pseudonocardiales</taxon>
        <taxon>Pseudonocardiaceae</taxon>
        <taxon>Amycolatopsis</taxon>
    </lineage>
</organism>
<accession>A0A1H3SHG1</accession>
<feature type="chain" id="PRO_5011719591" description="Lipoprotein LprG" evidence="4">
    <location>
        <begin position="23"/>
        <end position="213"/>
    </location>
</feature>
<dbReference type="Gene3D" id="2.50.20.20">
    <property type="match status" value="1"/>
</dbReference>
<dbReference type="AlphaFoldDB" id="A0A1H3SHG1"/>
<keyword evidence="3" id="KW-0472">Membrane</keyword>
<keyword evidence="4" id="KW-0732">Signal</keyword>
<dbReference type="Pfam" id="PF07161">
    <property type="entry name" value="LppX_LprAFG"/>
    <property type="match status" value="1"/>
</dbReference>
<evidence type="ECO:0000313" key="5">
    <source>
        <dbReference type="EMBL" id="SDZ37503.1"/>
    </source>
</evidence>
<dbReference type="PROSITE" id="PS51257">
    <property type="entry name" value="PROKAR_LIPOPROTEIN"/>
    <property type="match status" value="1"/>
</dbReference>
<dbReference type="EMBL" id="FNON01000014">
    <property type="protein sequence ID" value="SDZ37503.1"/>
    <property type="molecule type" value="Genomic_DNA"/>
</dbReference>
<dbReference type="Proteomes" id="UP000199515">
    <property type="component" value="Unassembled WGS sequence"/>
</dbReference>
<evidence type="ECO:0000256" key="2">
    <source>
        <dbReference type="ARBA" id="ARBA00009194"/>
    </source>
</evidence>
<evidence type="ECO:0000313" key="6">
    <source>
        <dbReference type="Proteomes" id="UP000199515"/>
    </source>
</evidence>
<dbReference type="RefSeq" id="WP_281244478.1">
    <property type="nucleotide sequence ID" value="NZ_FNON01000014.1"/>
</dbReference>
<gene>
    <name evidence="5" type="ORF">SAMN05421504_1145</name>
</gene>
<feature type="signal peptide" evidence="4">
    <location>
        <begin position="1"/>
        <end position="22"/>
    </location>
</feature>
<dbReference type="InterPro" id="IPR009830">
    <property type="entry name" value="LppX/LprAFG"/>
</dbReference>
<keyword evidence="3" id="KW-1003">Cell membrane</keyword>
<sequence length="213" mass="22645">MLRRTFGPVFLLVACFLSGCSATFDTSGPLPDGTQLVRESAAALKGQRAVRFVLGVSGEIPGFGVRKIDGEVAADGSARGHADLQVSDQRQQLDYVLSADGLKVTDRAGVQTEKPAVYRPDAVVGRLRALLTSATDLRTEGRESPGGALSYRIGGKVPRAAISALIPGIQADVTAKIWVADTPSHDLTRMWIQVPEVAAHEGPVMLELGLTWR</sequence>
<protein>
    <recommendedName>
        <fullName evidence="7">Lipoprotein LprG</fullName>
    </recommendedName>
</protein>
<dbReference type="GO" id="GO:0030313">
    <property type="term" value="C:cell envelope"/>
    <property type="evidence" value="ECO:0007669"/>
    <property type="project" value="UniProtKB-SubCell"/>
</dbReference>
<dbReference type="STRING" id="589385.SAMN05421504_1145"/>
<dbReference type="CDD" id="cd16334">
    <property type="entry name" value="LppX-like"/>
    <property type="match status" value="1"/>
</dbReference>
<name>A0A1H3SHG1_9PSEU</name>
<proteinExistence type="inferred from homology"/>